<evidence type="ECO:0000313" key="3">
    <source>
        <dbReference type="Proteomes" id="UP001523262"/>
    </source>
</evidence>
<reference evidence="2 3" key="1">
    <citation type="submission" date="2022-06" db="EMBL/GenBank/DDBJ databases">
        <authorList>
            <person name="Jeon C.O."/>
        </authorList>
    </citation>
    <scope>NUCLEOTIDE SEQUENCE [LARGE SCALE GENOMIC DNA]</scope>
    <source>
        <strain evidence="2 3">KCTC 13943</strain>
    </source>
</reference>
<keyword evidence="2" id="KW-0378">Hydrolase</keyword>
<dbReference type="SUPFAM" id="SSF53474">
    <property type="entry name" value="alpha/beta-Hydrolases"/>
    <property type="match status" value="1"/>
</dbReference>
<accession>A0ABT0WGX7</accession>
<sequence length="167" mass="19598">MEQLLKKFTVAPEKCQSLILVSTYHFAPLHLGKLLLHFRKVRSLFLNTNQEKLMTARTCLYSWKEKNVEEFYNNYKPNNIGYKKALRACFDVDNRRLLPKTKVPTLIIGGQYDSILPIWIQIHMNKQIPNSELVIFKNCGHIAKYEVSNEFNETLSLFLNIHRLVTN</sequence>
<dbReference type="Proteomes" id="UP001523262">
    <property type="component" value="Unassembled WGS sequence"/>
</dbReference>
<feature type="domain" description="AB hydrolase-1" evidence="1">
    <location>
        <begin position="41"/>
        <end position="145"/>
    </location>
</feature>
<protein>
    <submittedName>
        <fullName evidence="2">Alpha/beta hydrolase</fullName>
    </submittedName>
</protein>
<name>A0ABT0WGX7_9BACI</name>
<dbReference type="InterPro" id="IPR029058">
    <property type="entry name" value="AB_hydrolase_fold"/>
</dbReference>
<comment type="caution">
    <text evidence="2">The sequence shown here is derived from an EMBL/GenBank/DDBJ whole genome shotgun (WGS) entry which is preliminary data.</text>
</comment>
<dbReference type="Gene3D" id="3.40.50.1820">
    <property type="entry name" value="alpha/beta hydrolase"/>
    <property type="match status" value="1"/>
</dbReference>
<evidence type="ECO:0000313" key="2">
    <source>
        <dbReference type="EMBL" id="MCM2534307.1"/>
    </source>
</evidence>
<gene>
    <name evidence="2" type="ORF">NDK43_20560</name>
</gene>
<dbReference type="InterPro" id="IPR000073">
    <property type="entry name" value="AB_hydrolase_1"/>
</dbReference>
<organism evidence="2 3">
    <name type="scientific">Neobacillus pocheonensis</name>
    <dbReference type="NCBI Taxonomy" id="363869"/>
    <lineage>
        <taxon>Bacteria</taxon>
        <taxon>Bacillati</taxon>
        <taxon>Bacillota</taxon>
        <taxon>Bacilli</taxon>
        <taxon>Bacillales</taxon>
        <taxon>Bacillaceae</taxon>
        <taxon>Neobacillus</taxon>
    </lineage>
</organism>
<dbReference type="Pfam" id="PF00561">
    <property type="entry name" value="Abhydrolase_1"/>
    <property type="match status" value="1"/>
</dbReference>
<dbReference type="GO" id="GO:0016787">
    <property type="term" value="F:hydrolase activity"/>
    <property type="evidence" value="ECO:0007669"/>
    <property type="project" value="UniProtKB-KW"/>
</dbReference>
<keyword evidence="3" id="KW-1185">Reference proteome</keyword>
<proteinExistence type="predicted"/>
<evidence type="ECO:0000259" key="1">
    <source>
        <dbReference type="Pfam" id="PF00561"/>
    </source>
</evidence>
<dbReference type="EMBL" id="JAMQCR010000002">
    <property type="protein sequence ID" value="MCM2534307.1"/>
    <property type="molecule type" value="Genomic_DNA"/>
</dbReference>